<dbReference type="Proteomes" id="UP000190814">
    <property type="component" value="Unassembled WGS sequence"/>
</dbReference>
<dbReference type="STRING" id="39495.SAMN02745111_02126"/>
<dbReference type="GO" id="GO:0005975">
    <property type="term" value="P:carbohydrate metabolic process"/>
    <property type="evidence" value="ECO:0007669"/>
    <property type="project" value="TreeGrafter"/>
</dbReference>
<dbReference type="InterPro" id="IPR005181">
    <property type="entry name" value="SASA"/>
</dbReference>
<feature type="domain" description="Sialate O-acetylesterase" evidence="2">
    <location>
        <begin position="456"/>
        <end position="562"/>
    </location>
</feature>
<gene>
    <name evidence="3" type="ORF">SAMN02745111_02126</name>
</gene>
<proteinExistence type="predicted"/>
<feature type="domain" description="Sialate O-acetylesterase" evidence="2">
    <location>
        <begin position="109"/>
        <end position="214"/>
    </location>
</feature>
<evidence type="ECO:0000313" key="3">
    <source>
        <dbReference type="EMBL" id="SKA70826.1"/>
    </source>
</evidence>
<dbReference type="Pfam" id="PF03629">
    <property type="entry name" value="SASA"/>
    <property type="match status" value="2"/>
</dbReference>
<organism evidence="3 4">
    <name type="scientific">Eubacterium uniforme</name>
    <dbReference type="NCBI Taxonomy" id="39495"/>
    <lineage>
        <taxon>Bacteria</taxon>
        <taxon>Bacillati</taxon>
        <taxon>Bacillota</taxon>
        <taxon>Clostridia</taxon>
        <taxon>Eubacteriales</taxon>
        <taxon>Eubacteriaceae</taxon>
        <taxon>Eubacterium</taxon>
    </lineage>
</organism>
<dbReference type="OrthoDB" id="9795554at2"/>
<dbReference type="EMBL" id="FUXZ01000014">
    <property type="protein sequence ID" value="SKA70826.1"/>
    <property type="molecule type" value="Genomic_DNA"/>
</dbReference>
<evidence type="ECO:0000259" key="2">
    <source>
        <dbReference type="Pfam" id="PF03629"/>
    </source>
</evidence>
<dbReference type="InterPro" id="IPR039329">
    <property type="entry name" value="SIAE"/>
</dbReference>
<dbReference type="AlphaFoldDB" id="A0A1T4W0P9"/>
<dbReference type="SUPFAM" id="SSF52266">
    <property type="entry name" value="SGNH hydrolase"/>
    <property type="match status" value="1"/>
</dbReference>
<dbReference type="SUPFAM" id="SSF49785">
    <property type="entry name" value="Galactose-binding domain-like"/>
    <property type="match status" value="1"/>
</dbReference>
<dbReference type="RefSeq" id="WP_078766954.1">
    <property type="nucleotide sequence ID" value="NZ_FUXZ01000014.1"/>
</dbReference>
<dbReference type="Gene3D" id="3.40.50.1110">
    <property type="entry name" value="SGNH hydrolase"/>
    <property type="match status" value="2"/>
</dbReference>
<dbReference type="PANTHER" id="PTHR22901">
    <property type="entry name" value="SIALATE O-ACETYLESTERASE"/>
    <property type="match status" value="1"/>
</dbReference>
<dbReference type="PANTHER" id="PTHR22901:SF0">
    <property type="entry name" value="SIALATE O-ACETYLESTERASE"/>
    <property type="match status" value="1"/>
</dbReference>
<evidence type="ECO:0000313" key="4">
    <source>
        <dbReference type="Proteomes" id="UP000190814"/>
    </source>
</evidence>
<accession>A0A1T4W0P9</accession>
<dbReference type="InterPro" id="IPR008979">
    <property type="entry name" value="Galactose-bd-like_sf"/>
</dbReference>
<dbReference type="Gene3D" id="2.60.120.260">
    <property type="entry name" value="Galactose-binding domain-like"/>
    <property type="match status" value="1"/>
</dbReference>
<name>A0A1T4W0P9_9FIRM</name>
<dbReference type="InterPro" id="IPR036514">
    <property type="entry name" value="SGNH_hydro_sf"/>
</dbReference>
<sequence length="683" mass="78467">MIRLSRIFTDGLILQRDCENLVYGYADASSDVKVELKKHKDKVSSLDDICSEETNICFEGETTSDLNGYFEITLPKIEAGHNYEMRVSSVNATNSCSEEIVIKDIAFGDVFLCGGQSNMQLQINRTLERYEEEIKNTHNEDIRIFTVPEKYNFHHTEDMIEGGNWVKAVYPDILDLGATAYFSAKHIYAKHEVPIGIYNTAIGGTPIKAWMSEESVRKLNLHVDEFEECLDDEFVKETIEREYKEDQAWREDAYIHYEELDKNANLSDKDYEEKLSEIGIESGVIKLPGFFEGSLANRCMSICLRKKVFIDEAWLKPDCSDDKNILNSDDKDLDLYGDYDYKLYLGAIIDSDKTYVNGVPVGDTGYLYPPRIYKLKDGILKPGENTIEVRMVVFRNEGGFMPDMDYYLKNKRDETISLEGEWEYTVVKDMPYIENLTFFSYKPAGVFNGMIYPLRKQKVKSVIFYQGESNIEEYENYKIEFETAINDWRKAFAREIPFIYVQIAGFSEGKIRDTDLRARLADEQYKCLDLPKTAMVQAYDLGEYNELHPTNKNEVGRRISEAVEKVVYEGKTYNPGPKLVSVKKTDEGYVCTFSEDLILSHGIDAKVSPDRDEENIRGFYFIVGGKRVEAKAKFGDSKNIILIDSYDGNENALAYAWSDCPSEANLYSKDRLPVIPFYYGLNN</sequence>
<dbReference type="GO" id="GO:0001681">
    <property type="term" value="F:sialate O-acetylesterase activity"/>
    <property type="evidence" value="ECO:0007669"/>
    <property type="project" value="InterPro"/>
</dbReference>
<keyword evidence="4" id="KW-1185">Reference proteome</keyword>
<keyword evidence="1" id="KW-0378">Hydrolase</keyword>
<protein>
    <submittedName>
        <fullName evidence="3">Sialate O-acetylesterase</fullName>
    </submittedName>
</protein>
<evidence type="ECO:0000256" key="1">
    <source>
        <dbReference type="ARBA" id="ARBA00022801"/>
    </source>
</evidence>
<reference evidence="3 4" key="1">
    <citation type="submission" date="2017-02" db="EMBL/GenBank/DDBJ databases">
        <authorList>
            <person name="Peterson S.W."/>
        </authorList>
    </citation>
    <scope>NUCLEOTIDE SEQUENCE [LARGE SCALE GENOMIC DNA]</scope>
    <source>
        <strain evidence="3 4">ATCC 35992</strain>
    </source>
</reference>